<evidence type="ECO:0000256" key="1">
    <source>
        <dbReference type="ARBA" id="ARBA00002663"/>
    </source>
</evidence>
<dbReference type="GO" id="GO:0000049">
    <property type="term" value="F:tRNA binding"/>
    <property type="evidence" value="ECO:0007669"/>
    <property type="project" value="UniProtKB-UniRule"/>
</dbReference>
<comment type="function">
    <text evidence="1 7">RNaseP catalyzes the removal of the 5'-leader sequence from pre-tRNA to produce the mature 5'-terminus. It can also cleave other RNA substrates such as 4.5S RNA. The protein component plays an auxiliary but essential role in vivo by binding to the 5'-leader sequence and broadening the substrate specificity of the ribozyme.</text>
</comment>
<dbReference type="InterPro" id="IPR020539">
    <property type="entry name" value="RNase_P_CS"/>
</dbReference>
<keyword evidence="10" id="KW-1185">Reference proteome</keyword>
<dbReference type="GO" id="GO:0004526">
    <property type="term" value="F:ribonuclease P activity"/>
    <property type="evidence" value="ECO:0007669"/>
    <property type="project" value="UniProtKB-UniRule"/>
</dbReference>
<organism evidence="9 10">
    <name type="scientific">Propioniferax innocua</name>
    <dbReference type="NCBI Taxonomy" id="1753"/>
    <lineage>
        <taxon>Bacteria</taxon>
        <taxon>Bacillati</taxon>
        <taxon>Actinomycetota</taxon>
        <taxon>Actinomycetes</taxon>
        <taxon>Propionibacteriales</taxon>
        <taxon>Propionibacteriaceae</taxon>
        <taxon>Propioniferax</taxon>
    </lineage>
</organism>
<reference evidence="9 10" key="1">
    <citation type="submission" date="2019-06" db="EMBL/GenBank/DDBJ databases">
        <title>Sequencing the genomes of 1000 actinobacteria strains.</title>
        <authorList>
            <person name="Klenk H.-P."/>
        </authorList>
    </citation>
    <scope>NUCLEOTIDE SEQUENCE [LARGE SCALE GENOMIC DNA]</scope>
    <source>
        <strain evidence="9 10">DSM 8251</strain>
    </source>
</reference>
<dbReference type="AlphaFoldDB" id="A0A542ZDS4"/>
<dbReference type="NCBIfam" id="TIGR00188">
    <property type="entry name" value="rnpA"/>
    <property type="match status" value="1"/>
</dbReference>
<dbReference type="Pfam" id="PF00825">
    <property type="entry name" value="Ribonuclease_P"/>
    <property type="match status" value="1"/>
</dbReference>
<dbReference type="InterPro" id="IPR000100">
    <property type="entry name" value="RNase_P"/>
</dbReference>
<dbReference type="InterPro" id="IPR020568">
    <property type="entry name" value="Ribosomal_Su5_D2-typ_SF"/>
</dbReference>
<dbReference type="GO" id="GO:0030677">
    <property type="term" value="C:ribonuclease P complex"/>
    <property type="evidence" value="ECO:0007669"/>
    <property type="project" value="TreeGrafter"/>
</dbReference>
<dbReference type="RefSeq" id="WP_281281840.1">
    <property type="nucleotide sequence ID" value="NZ_BAAAMD010000002.1"/>
</dbReference>
<keyword evidence="6 7" id="KW-0694">RNA-binding</keyword>
<proteinExistence type="inferred from homology"/>
<dbReference type="InterPro" id="IPR014721">
    <property type="entry name" value="Ribsml_uS5_D2-typ_fold_subgr"/>
</dbReference>
<dbReference type="PANTHER" id="PTHR33992">
    <property type="entry name" value="RIBONUCLEASE P PROTEIN COMPONENT"/>
    <property type="match status" value="1"/>
</dbReference>
<evidence type="ECO:0000256" key="7">
    <source>
        <dbReference type="HAMAP-Rule" id="MF_00227"/>
    </source>
</evidence>
<keyword evidence="4 7" id="KW-0255">Endonuclease</keyword>
<sequence length="116" mass="12999">MLSAAHRMREGEDFRLTVRRGVRSGRSTVVVHARPSDGPTLVGFVVSTAVGNAVCRNRVKRRLRHLTRPLVEALEDRSFHVVVRALPPAANADRELADDLHAAWERSLRKCEQLTP</sequence>
<keyword evidence="2 7" id="KW-0819">tRNA processing</keyword>
<comment type="similarity">
    <text evidence="7">Belongs to the RnpA family.</text>
</comment>
<dbReference type="EMBL" id="VFOR01000002">
    <property type="protein sequence ID" value="TQL58429.1"/>
    <property type="molecule type" value="Genomic_DNA"/>
</dbReference>
<evidence type="ECO:0000313" key="9">
    <source>
        <dbReference type="EMBL" id="TQL58429.1"/>
    </source>
</evidence>
<evidence type="ECO:0000256" key="2">
    <source>
        <dbReference type="ARBA" id="ARBA00022694"/>
    </source>
</evidence>
<evidence type="ECO:0000256" key="4">
    <source>
        <dbReference type="ARBA" id="ARBA00022759"/>
    </source>
</evidence>
<dbReference type="EC" id="3.1.26.5" evidence="7 8"/>
<dbReference type="Gene3D" id="3.30.230.10">
    <property type="match status" value="1"/>
</dbReference>
<evidence type="ECO:0000256" key="5">
    <source>
        <dbReference type="ARBA" id="ARBA00022801"/>
    </source>
</evidence>
<dbReference type="SUPFAM" id="SSF54211">
    <property type="entry name" value="Ribosomal protein S5 domain 2-like"/>
    <property type="match status" value="1"/>
</dbReference>
<evidence type="ECO:0000313" key="10">
    <source>
        <dbReference type="Proteomes" id="UP000316196"/>
    </source>
</evidence>
<name>A0A542ZDS4_9ACTN</name>
<dbReference type="PANTHER" id="PTHR33992:SF1">
    <property type="entry name" value="RIBONUCLEASE P PROTEIN COMPONENT"/>
    <property type="match status" value="1"/>
</dbReference>
<gene>
    <name evidence="7" type="primary">rnpA</name>
    <name evidence="9" type="ORF">FB460_2291</name>
</gene>
<evidence type="ECO:0000256" key="3">
    <source>
        <dbReference type="ARBA" id="ARBA00022722"/>
    </source>
</evidence>
<evidence type="ECO:0000256" key="8">
    <source>
        <dbReference type="NCBIfam" id="TIGR00188"/>
    </source>
</evidence>
<accession>A0A542ZDS4</accession>
<comment type="subunit">
    <text evidence="7">Consists of a catalytic RNA component (M1 or rnpB) and a protein subunit.</text>
</comment>
<dbReference type="GO" id="GO:0001682">
    <property type="term" value="P:tRNA 5'-leader removal"/>
    <property type="evidence" value="ECO:0007669"/>
    <property type="project" value="UniProtKB-UniRule"/>
</dbReference>
<comment type="caution">
    <text evidence="9">The sequence shown here is derived from an EMBL/GenBank/DDBJ whole genome shotgun (WGS) entry which is preliminary data.</text>
</comment>
<dbReference type="PROSITE" id="PS00648">
    <property type="entry name" value="RIBONUCLEASE_P"/>
    <property type="match status" value="1"/>
</dbReference>
<comment type="catalytic activity">
    <reaction evidence="7">
        <text>Endonucleolytic cleavage of RNA, removing 5'-extranucleotides from tRNA precursor.</text>
        <dbReference type="EC" id="3.1.26.5"/>
    </reaction>
</comment>
<dbReference type="HAMAP" id="MF_00227">
    <property type="entry name" value="RNase_P"/>
    <property type="match status" value="1"/>
</dbReference>
<evidence type="ECO:0000256" key="6">
    <source>
        <dbReference type="ARBA" id="ARBA00022884"/>
    </source>
</evidence>
<dbReference type="Proteomes" id="UP000316196">
    <property type="component" value="Unassembled WGS sequence"/>
</dbReference>
<keyword evidence="5 7" id="KW-0378">Hydrolase</keyword>
<dbReference type="GO" id="GO:0042781">
    <property type="term" value="F:3'-tRNA processing endoribonuclease activity"/>
    <property type="evidence" value="ECO:0007669"/>
    <property type="project" value="TreeGrafter"/>
</dbReference>
<keyword evidence="3 7" id="KW-0540">Nuclease</keyword>
<protein>
    <recommendedName>
        <fullName evidence="7 8">Ribonuclease P protein component</fullName>
        <shortName evidence="7">RNase P protein</shortName>
        <shortName evidence="7">RNaseP protein</shortName>
        <ecNumber evidence="7 8">3.1.26.5</ecNumber>
    </recommendedName>
    <alternativeName>
        <fullName evidence="7">Protein C5</fullName>
    </alternativeName>
</protein>